<dbReference type="EMBL" id="RAXZ01000005">
    <property type="protein sequence ID" value="RKG53977.1"/>
    <property type="molecule type" value="Genomic_DNA"/>
</dbReference>
<feature type="domain" description="DUF306" evidence="2">
    <location>
        <begin position="36"/>
        <end position="146"/>
    </location>
</feature>
<dbReference type="PANTHER" id="PTHR35535">
    <property type="entry name" value="HEAT SHOCK PROTEIN HSLJ"/>
    <property type="match status" value="1"/>
</dbReference>
<feature type="chain" id="PRO_5017399254" evidence="1">
    <location>
        <begin position="19"/>
        <end position="152"/>
    </location>
</feature>
<proteinExistence type="predicted"/>
<name>A0A3A8G4H2_9GAMM</name>
<feature type="signal peptide" evidence="1">
    <location>
        <begin position="1"/>
        <end position="18"/>
    </location>
</feature>
<dbReference type="InterPro" id="IPR053147">
    <property type="entry name" value="Hsp_HslJ-like"/>
</dbReference>
<dbReference type="InterPro" id="IPR038670">
    <property type="entry name" value="HslJ-like_sf"/>
</dbReference>
<dbReference type="PROSITE" id="PS51257">
    <property type="entry name" value="PROKAR_LIPOPROTEIN"/>
    <property type="match status" value="1"/>
</dbReference>
<dbReference type="Gene3D" id="2.40.128.270">
    <property type="match status" value="1"/>
</dbReference>
<evidence type="ECO:0000259" key="2">
    <source>
        <dbReference type="Pfam" id="PF03724"/>
    </source>
</evidence>
<accession>A0A3A8G4H2</accession>
<dbReference type="PANTHER" id="PTHR35535:SF1">
    <property type="entry name" value="HEAT SHOCK PROTEIN HSLJ"/>
    <property type="match status" value="1"/>
</dbReference>
<dbReference type="Pfam" id="PF03724">
    <property type="entry name" value="META"/>
    <property type="match status" value="1"/>
</dbReference>
<reference evidence="3 4" key="1">
    <citation type="submission" date="2018-09" db="EMBL/GenBank/DDBJ databases">
        <title>The draft genome of Acinetobacter spp. strains.</title>
        <authorList>
            <person name="Qin J."/>
            <person name="Feng Y."/>
            <person name="Zong Z."/>
        </authorList>
    </citation>
    <scope>NUCLEOTIDE SEQUENCE [LARGE SCALE GENOMIC DNA]</scope>
    <source>
        <strain evidence="3 4">WCHAc060002</strain>
    </source>
</reference>
<gene>
    <name evidence="3" type="ORF">D7V64_06095</name>
</gene>
<dbReference type="Proteomes" id="UP000281084">
    <property type="component" value="Unassembled WGS sequence"/>
</dbReference>
<evidence type="ECO:0000313" key="4">
    <source>
        <dbReference type="Proteomes" id="UP000281084"/>
    </source>
</evidence>
<comment type="caution">
    <text evidence="3">The sequence shown here is derived from an EMBL/GenBank/DDBJ whole genome shotgun (WGS) entry which is preliminary data.</text>
</comment>
<dbReference type="AlphaFoldDB" id="A0A3A8G4H2"/>
<protein>
    <submittedName>
        <fullName evidence="3">META domain-containing protein</fullName>
    </submittedName>
</protein>
<dbReference type="InterPro" id="IPR005184">
    <property type="entry name" value="DUF306_Meta_HslJ"/>
</dbReference>
<evidence type="ECO:0000256" key="1">
    <source>
        <dbReference type="SAM" id="SignalP"/>
    </source>
</evidence>
<evidence type="ECO:0000313" key="3">
    <source>
        <dbReference type="EMBL" id="RKG53977.1"/>
    </source>
</evidence>
<dbReference type="RefSeq" id="WP_120367169.1">
    <property type="nucleotide sequence ID" value="NZ_RAXZ01000005.1"/>
</dbReference>
<keyword evidence="1" id="KW-0732">Signal</keyword>
<sequence>MLKPLCLALAMSSVALLAGCETMPKTTAESTENLQLLQNRTWIATQIGNTVIQTSPQARNIPSIQFDEATKRVSGADGCNRIMGSYSVKRDTLQLSQMASTRMGCMNNNNIDRDFNDALAKVTHYKTIGKTLQLLDRYGNPVLKFELAVQPR</sequence>
<organism evidence="3 4">
    <name type="scientific">Acinetobacter cumulans</name>
    <dbReference type="NCBI Taxonomy" id="2136182"/>
    <lineage>
        <taxon>Bacteria</taxon>
        <taxon>Pseudomonadati</taxon>
        <taxon>Pseudomonadota</taxon>
        <taxon>Gammaproteobacteria</taxon>
        <taxon>Moraxellales</taxon>
        <taxon>Moraxellaceae</taxon>
        <taxon>Acinetobacter</taxon>
    </lineage>
</organism>